<keyword evidence="4" id="KW-1185">Reference proteome</keyword>
<dbReference type="InterPro" id="IPR006675">
    <property type="entry name" value="HDIG_dom"/>
</dbReference>
<sequence length="206" mass="23629">MEYALVNTNIKIDTLESMANLLVKTRTLHEALKCRDKETAEHSEGVANISFLLAQELQMDIVYRYWAYIAGILHDIGKIEMSDTILKSGKANLSEHEQNIIKNHPYHSYRTAHRLNFPKDICEALLYHHERFDGSGYPDGLTGNAIPILARIVAVADAYHAIRSQRNYKQAFSIEDTITIMKNEIKKYDPIIFQKLIELIGKNEIK</sequence>
<dbReference type="EC" id="3.1.4.52" evidence="3"/>
<dbReference type="Pfam" id="PF13487">
    <property type="entry name" value="HD_5"/>
    <property type="match status" value="1"/>
</dbReference>
<dbReference type="SUPFAM" id="SSF109604">
    <property type="entry name" value="HD-domain/PDEase-like"/>
    <property type="match status" value="1"/>
</dbReference>
<feature type="domain" description="HD" evidence="1">
    <location>
        <begin position="39"/>
        <end position="162"/>
    </location>
</feature>
<accession>A0A140L0C3</accession>
<keyword evidence="3" id="KW-0378">Hydrolase</keyword>
<dbReference type="InterPro" id="IPR003607">
    <property type="entry name" value="HD/PDEase_dom"/>
</dbReference>
<comment type="caution">
    <text evidence="3">The sequence shown here is derived from an EMBL/GenBank/DDBJ whole genome shotgun (WGS) entry which is preliminary data.</text>
</comment>
<gene>
    <name evidence="3" type="primary">rpfG_12</name>
    <name evidence="3" type="ORF">AN619_27030</name>
</gene>
<dbReference type="CDD" id="cd00077">
    <property type="entry name" value="HDc"/>
    <property type="match status" value="1"/>
</dbReference>
<dbReference type="OrthoDB" id="9804747at2"/>
<organism evidence="3 4">
    <name type="scientific">Thermotalea metallivorans</name>
    <dbReference type="NCBI Taxonomy" id="520762"/>
    <lineage>
        <taxon>Bacteria</taxon>
        <taxon>Bacillati</taxon>
        <taxon>Bacillota</taxon>
        <taxon>Clostridia</taxon>
        <taxon>Peptostreptococcales</taxon>
        <taxon>Thermotaleaceae</taxon>
        <taxon>Thermotalea</taxon>
    </lineage>
</organism>
<dbReference type="Proteomes" id="UP000070456">
    <property type="component" value="Unassembled WGS sequence"/>
</dbReference>
<evidence type="ECO:0000259" key="2">
    <source>
        <dbReference type="PROSITE" id="PS51832"/>
    </source>
</evidence>
<dbReference type="RefSeq" id="WP_068557798.1">
    <property type="nucleotide sequence ID" value="NZ_LOEE01000069.1"/>
</dbReference>
<dbReference type="PROSITE" id="PS51832">
    <property type="entry name" value="HD_GYP"/>
    <property type="match status" value="1"/>
</dbReference>
<protein>
    <submittedName>
        <fullName evidence="3">Cyclic di-GMP phosphodiesterase response regulator RpfG</fullName>
        <ecNumber evidence="3">3.1.4.52</ecNumber>
    </submittedName>
</protein>
<name>A0A140L0C3_9FIRM</name>
<dbReference type="GO" id="GO:0071111">
    <property type="term" value="F:cyclic-guanylate-specific phosphodiesterase activity"/>
    <property type="evidence" value="ECO:0007669"/>
    <property type="project" value="UniProtKB-EC"/>
</dbReference>
<evidence type="ECO:0000259" key="1">
    <source>
        <dbReference type="PROSITE" id="PS51831"/>
    </source>
</evidence>
<dbReference type="NCBIfam" id="TIGR00277">
    <property type="entry name" value="HDIG"/>
    <property type="match status" value="1"/>
</dbReference>
<evidence type="ECO:0000313" key="4">
    <source>
        <dbReference type="Proteomes" id="UP000070456"/>
    </source>
</evidence>
<proteinExistence type="predicted"/>
<dbReference type="PROSITE" id="PS51831">
    <property type="entry name" value="HD"/>
    <property type="match status" value="1"/>
</dbReference>
<dbReference type="InterPro" id="IPR037522">
    <property type="entry name" value="HD_GYP_dom"/>
</dbReference>
<dbReference type="SMART" id="SM00471">
    <property type="entry name" value="HDc"/>
    <property type="match status" value="1"/>
</dbReference>
<dbReference type="STRING" id="520762.AN619_27030"/>
<dbReference type="Gene3D" id="1.10.3210.10">
    <property type="entry name" value="Hypothetical protein af1432"/>
    <property type="match status" value="1"/>
</dbReference>
<dbReference type="InterPro" id="IPR006674">
    <property type="entry name" value="HD_domain"/>
</dbReference>
<reference evidence="3 4" key="1">
    <citation type="submission" date="2015-12" db="EMBL/GenBank/DDBJ databases">
        <title>Draft genome sequence of the thermoanaerobe Thermotalea metallivorans, an isolate from the runoff channel of the Great Artesian Basin, Australia.</title>
        <authorList>
            <person name="Patel B.K."/>
        </authorList>
    </citation>
    <scope>NUCLEOTIDE SEQUENCE [LARGE SCALE GENOMIC DNA]</scope>
    <source>
        <strain evidence="3 4">B2-1</strain>
    </source>
</reference>
<evidence type="ECO:0000313" key="3">
    <source>
        <dbReference type="EMBL" id="KXG73998.1"/>
    </source>
</evidence>
<feature type="domain" description="HD-GYP" evidence="2">
    <location>
        <begin position="17"/>
        <end position="206"/>
    </location>
</feature>
<dbReference type="AlphaFoldDB" id="A0A140L0C3"/>
<dbReference type="EMBL" id="LOEE01000069">
    <property type="protein sequence ID" value="KXG73998.1"/>
    <property type="molecule type" value="Genomic_DNA"/>
</dbReference>
<dbReference type="PANTHER" id="PTHR43155">
    <property type="entry name" value="CYCLIC DI-GMP PHOSPHODIESTERASE PA4108-RELATED"/>
    <property type="match status" value="1"/>
</dbReference>